<keyword evidence="9" id="KW-0998">Cell outer membrane</keyword>
<evidence type="ECO:0000259" key="12">
    <source>
        <dbReference type="PROSITE" id="PS51123"/>
    </source>
</evidence>
<dbReference type="Pfam" id="PF13505">
    <property type="entry name" value="OMP_b-brl"/>
    <property type="match status" value="1"/>
</dbReference>
<dbReference type="InterPro" id="IPR050330">
    <property type="entry name" value="Bact_OuterMem_StrucFunc"/>
</dbReference>
<dbReference type="SUPFAM" id="SSF56925">
    <property type="entry name" value="OMPA-like"/>
    <property type="match status" value="1"/>
</dbReference>
<accession>A0ABQ3ARN1</accession>
<evidence type="ECO:0000256" key="7">
    <source>
        <dbReference type="ARBA" id="ARBA00023114"/>
    </source>
</evidence>
<dbReference type="Gene3D" id="2.40.160.20">
    <property type="match status" value="1"/>
</dbReference>
<evidence type="ECO:0000256" key="9">
    <source>
        <dbReference type="ARBA" id="ARBA00023237"/>
    </source>
</evidence>
<sequence>MKFTKASNLLACALVAAAAASYATADESGWYLGGNIGETESDLDVERQADKLVPLGVTSTLNSLDDTDHGYKLYAGYKLNPYVALEGGYFDLGEFNFTNVASPAGSLSGKLELRGINLDLVLSVPLTEKLSGFARVGANYAEAQNNFGSTGFALAQTSEKDRDLNGKAGLGLQYNFNYNWAMRVEAERYRFDDGVSQMADANMYSVGLVYRFGSPTPPPAPVVIAPPAPAPVVAPPPPAPKFEKYTLSATELFTFDSAAVNVPQPKLQEIATVIKGPGAPEKIVITGYTDRLGSDEYNQKLSERRAQAVKDYIIGQGVAGERLVIEGKGEADPIVQCDDKNKAALIKCLAPNRRVEIDEVKIVRQVQP</sequence>
<dbReference type="PROSITE" id="PS01068">
    <property type="entry name" value="OMPA_1"/>
    <property type="match status" value="1"/>
</dbReference>
<comment type="subcellular location">
    <subcellularLocation>
        <location evidence="1">Cell outer membrane</location>
        <topology evidence="1">Multi-pass membrane protein</topology>
    </subcellularLocation>
</comment>
<dbReference type="InterPro" id="IPR006665">
    <property type="entry name" value="OmpA-like"/>
</dbReference>
<dbReference type="PANTHER" id="PTHR30329:SF21">
    <property type="entry name" value="LIPOPROTEIN YIAD-RELATED"/>
    <property type="match status" value="1"/>
</dbReference>
<feature type="chain" id="PRO_5046023204" evidence="11">
    <location>
        <begin position="26"/>
        <end position="368"/>
    </location>
</feature>
<dbReference type="PROSITE" id="PS51123">
    <property type="entry name" value="OMPA_2"/>
    <property type="match status" value="1"/>
</dbReference>
<keyword evidence="14" id="KW-1185">Reference proteome</keyword>
<keyword evidence="2" id="KW-0813">Transport</keyword>
<dbReference type="InterPro" id="IPR006690">
    <property type="entry name" value="OMPA-like_CS"/>
</dbReference>
<dbReference type="EMBL" id="BMYZ01000001">
    <property type="protein sequence ID" value="GGY61816.1"/>
    <property type="molecule type" value="Genomic_DNA"/>
</dbReference>
<evidence type="ECO:0000313" key="13">
    <source>
        <dbReference type="EMBL" id="GGY61816.1"/>
    </source>
</evidence>
<keyword evidence="3" id="KW-1134">Transmembrane beta strand</keyword>
<feature type="domain" description="OmpA-like" evidence="12">
    <location>
        <begin position="240"/>
        <end position="363"/>
    </location>
</feature>
<dbReference type="InterPro" id="IPR006664">
    <property type="entry name" value="OMP_bac"/>
</dbReference>
<dbReference type="CDD" id="cd07185">
    <property type="entry name" value="OmpA_C-like"/>
    <property type="match status" value="1"/>
</dbReference>
<dbReference type="InterPro" id="IPR036737">
    <property type="entry name" value="OmpA-like_sf"/>
</dbReference>
<evidence type="ECO:0000256" key="5">
    <source>
        <dbReference type="ARBA" id="ARBA00022729"/>
    </source>
</evidence>
<dbReference type="Proteomes" id="UP000619761">
    <property type="component" value="Unassembled WGS sequence"/>
</dbReference>
<keyword evidence="4" id="KW-0812">Transmembrane</keyword>
<reference evidence="14" key="1">
    <citation type="journal article" date="2019" name="Int. J. Syst. Evol. Microbiol.">
        <title>The Global Catalogue of Microorganisms (GCM) 10K type strain sequencing project: providing services to taxonomists for standard genome sequencing and annotation.</title>
        <authorList>
            <consortium name="The Broad Institute Genomics Platform"/>
            <consortium name="The Broad Institute Genome Sequencing Center for Infectious Disease"/>
            <person name="Wu L."/>
            <person name="Ma J."/>
        </authorList>
    </citation>
    <scope>NUCLEOTIDE SEQUENCE [LARGE SCALE GENOMIC DNA]</scope>
    <source>
        <strain evidence="14">KCTC 32239</strain>
    </source>
</reference>
<protein>
    <submittedName>
        <fullName evidence="13">Porin OmpA</fullName>
    </submittedName>
</protein>
<evidence type="ECO:0000256" key="3">
    <source>
        <dbReference type="ARBA" id="ARBA00022452"/>
    </source>
</evidence>
<evidence type="ECO:0000256" key="10">
    <source>
        <dbReference type="PROSITE-ProRule" id="PRU00473"/>
    </source>
</evidence>
<evidence type="ECO:0000256" key="4">
    <source>
        <dbReference type="ARBA" id="ARBA00022692"/>
    </source>
</evidence>
<gene>
    <name evidence="13" type="primary">ompA</name>
    <name evidence="13" type="ORF">GCM10011613_01570</name>
</gene>
<dbReference type="Gene3D" id="3.30.1330.60">
    <property type="entry name" value="OmpA-like domain"/>
    <property type="match status" value="1"/>
</dbReference>
<evidence type="ECO:0000256" key="2">
    <source>
        <dbReference type="ARBA" id="ARBA00022448"/>
    </source>
</evidence>
<proteinExistence type="predicted"/>
<evidence type="ECO:0000313" key="14">
    <source>
        <dbReference type="Proteomes" id="UP000619761"/>
    </source>
</evidence>
<feature type="signal peptide" evidence="11">
    <location>
        <begin position="1"/>
        <end position="25"/>
    </location>
</feature>
<evidence type="ECO:0000256" key="1">
    <source>
        <dbReference type="ARBA" id="ARBA00004571"/>
    </source>
</evidence>
<keyword evidence="5 11" id="KW-0732">Signal</keyword>
<dbReference type="SUPFAM" id="SSF103088">
    <property type="entry name" value="OmpA-like"/>
    <property type="match status" value="1"/>
</dbReference>
<evidence type="ECO:0000256" key="11">
    <source>
        <dbReference type="SAM" id="SignalP"/>
    </source>
</evidence>
<dbReference type="InterPro" id="IPR002368">
    <property type="entry name" value="OmpA"/>
</dbReference>
<dbReference type="PRINTS" id="PR01021">
    <property type="entry name" value="OMPADOMAIN"/>
</dbReference>
<dbReference type="Pfam" id="PF00691">
    <property type="entry name" value="OmpA"/>
    <property type="match status" value="1"/>
</dbReference>
<dbReference type="PANTHER" id="PTHR30329">
    <property type="entry name" value="STATOR ELEMENT OF FLAGELLAR MOTOR COMPLEX"/>
    <property type="match status" value="1"/>
</dbReference>
<evidence type="ECO:0000256" key="8">
    <source>
        <dbReference type="ARBA" id="ARBA00023136"/>
    </source>
</evidence>
<keyword evidence="7" id="KW-0626">Porin</keyword>
<dbReference type="RefSeq" id="WP_189415140.1">
    <property type="nucleotide sequence ID" value="NZ_BMYZ01000001.1"/>
</dbReference>
<keyword evidence="8 10" id="KW-0472">Membrane</keyword>
<name>A0ABQ3ARN1_9GAMM</name>
<dbReference type="InterPro" id="IPR011250">
    <property type="entry name" value="OMP/PagP_B-barrel"/>
</dbReference>
<keyword evidence="6" id="KW-0406">Ion transport</keyword>
<comment type="caution">
    <text evidence="13">The sequence shown here is derived from an EMBL/GenBank/DDBJ whole genome shotgun (WGS) entry which is preliminary data.</text>
</comment>
<evidence type="ECO:0000256" key="6">
    <source>
        <dbReference type="ARBA" id="ARBA00023065"/>
    </source>
</evidence>
<dbReference type="PRINTS" id="PR01022">
    <property type="entry name" value="OUTRMMBRANEA"/>
</dbReference>
<dbReference type="InterPro" id="IPR027385">
    <property type="entry name" value="Beta-barrel_OMP"/>
</dbReference>
<organism evidence="13 14">
    <name type="scientific">Cellvibrio zantedeschiae</name>
    <dbReference type="NCBI Taxonomy" id="1237077"/>
    <lineage>
        <taxon>Bacteria</taxon>
        <taxon>Pseudomonadati</taxon>
        <taxon>Pseudomonadota</taxon>
        <taxon>Gammaproteobacteria</taxon>
        <taxon>Cellvibrionales</taxon>
        <taxon>Cellvibrionaceae</taxon>
        <taxon>Cellvibrio</taxon>
    </lineage>
</organism>